<evidence type="ECO:0000313" key="1">
    <source>
        <dbReference type="EMBL" id="GAA0140288.1"/>
    </source>
</evidence>
<accession>A0AAV3NMR6</accession>
<comment type="caution">
    <text evidence="1">The sequence shown here is derived from an EMBL/GenBank/DDBJ whole genome shotgun (WGS) entry which is preliminary data.</text>
</comment>
<sequence>MELTIASNKWRSASTAAAAPYKAKYEAKKPREASKIEKNDAHAITSKSIKFSFKTKRMEGGNTRSALH</sequence>
<dbReference type="AlphaFoldDB" id="A0AAV3NMR6"/>
<evidence type="ECO:0000313" key="2">
    <source>
        <dbReference type="Proteomes" id="UP001454036"/>
    </source>
</evidence>
<dbReference type="EMBL" id="BAABME010000166">
    <property type="protein sequence ID" value="GAA0140288.1"/>
    <property type="molecule type" value="Genomic_DNA"/>
</dbReference>
<proteinExistence type="predicted"/>
<protein>
    <submittedName>
        <fullName evidence="1">Uncharacterized protein</fullName>
    </submittedName>
</protein>
<dbReference type="Proteomes" id="UP001454036">
    <property type="component" value="Unassembled WGS sequence"/>
</dbReference>
<reference evidence="1 2" key="1">
    <citation type="submission" date="2024-01" db="EMBL/GenBank/DDBJ databases">
        <title>The complete chloroplast genome sequence of Lithospermum erythrorhizon: insights into the phylogenetic relationship among Boraginaceae species and the maternal lineages of purple gromwells.</title>
        <authorList>
            <person name="Okada T."/>
            <person name="Watanabe K."/>
        </authorList>
    </citation>
    <scope>NUCLEOTIDE SEQUENCE [LARGE SCALE GENOMIC DNA]</scope>
</reference>
<gene>
    <name evidence="1" type="ORF">LIER_01667</name>
</gene>
<name>A0AAV3NMR6_LITER</name>
<keyword evidence="2" id="KW-1185">Reference proteome</keyword>
<organism evidence="1 2">
    <name type="scientific">Lithospermum erythrorhizon</name>
    <name type="common">Purple gromwell</name>
    <name type="synonym">Lithospermum officinale var. erythrorhizon</name>
    <dbReference type="NCBI Taxonomy" id="34254"/>
    <lineage>
        <taxon>Eukaryota</taxon>
        <taxon>Viridiplantae</taxon>
        <taxon>Streptophyta</taxon>
        <taxon>Embryophyta</taxon>
        <taxon>Tracheophyta</taxon>
        <taxon>Spermatophyta</taxon>
        <taxon>Magnoliopsida</taxon>
        <taxon>eudicotyledons</taxon>
        <taxon>Gunneridae</taxon>
        <taxon>Pentapetalae</taxon>
        <taxon>asterids</taxon>
        <taxon>lamiids</taxon>
        <taxon>Boraginales</taxon>
        <taxon>Boraginaceae</taxon>
        <taxon>Boraginoideae</taxon>
        <taxon>Lithospermeae</taxon>
        <taxon>Lithospermum</taxon>
    </lineage>
</organism>